<proteinExistence type="predicted"/>
<dbReference type="AlphaFoldDB" id="A0A8X7VIH3"/>
<evidence type="ECO:0000313" key="3">
    <source>
        <dbReference type="Proteomes" id="UP000886595"/>
    </source>
</evidence>
<dbReference type="EMBL" id="JAAMPC010000005">
    <property type="protein sequence ID" value="KAG2312005.1"/>
    <property type="molecule type" value="Genomic_DNA"/>
</dbReference>
<evidence type="ECO:0000313" key="2">
    <source>
        <dbReference type="EMBL" id="KAG2312005.1"/>
    </source>
</evidence>
<sequence length="120" mass="13256">MKKTFASTNPANPAVVVGSVVVDTSSGSAYVHTEIKPPPSPDVTVKPNIPTSSKSIPRPEIKIHELCTDTAEINNISSSPVRHELDNTNQNIRSPLMNLMQDKNRLSRWINSRRLKNLKS</sequence>
<keyword evidence="3" id="KW-1185">Reference proteome</keyword>
<name>A0A8X7VIH3_BRACI</name>
<dbReference type="Proteomes" id="UP000886595">
    <property type="component" value="Unassembled WGS sequence"/>
</dbReference>
<feature type="region of interest" description="Disordered" evidence="1">
    <location>
        <begin position="31"/>
        <end position="57"/>
    </location>
</feature>
<reference evidence="2 3" key="1">
    <citation type="submission" date="2020-02" db="EMBL/GenBank/DDBJ databases">
        <authorList>
            <person name="Ma Q."/>
            <person name="Huang Y."/>
            <person name="Song X."/>
            <person name="Pei D."/>
        </authorList>
    </citation>
    <scope>NUCLEOTIDE SEQUENCE [LARGE SCALE GENOMIC DNA]</scope>
    <source>
        <strain evidence="2">Sxm20200214</strain>
        <tissue evidence="2">Leaf</tissue>
    </source>
</reference>
<organism evidence="2 3">
    <name type="scientific">Brassica carinata</name>
    <name type="common">Ethiopian mustard</name>
    <name type="synonym">Abyssinian cabbage</name>
    <dbReference type="NCBI Taxonomy" id="52824"/>
    <lineage>
        <taxon>Eukaryota</taxon>
        <taxon>Viridiplantae</taxon>
        <taxon>Streptophyta</taxon>
        <taxon>Embryophyta</taxon>
        <taxon>Tracheophyta</taxon>
        <taxon>Spermatophyta</taxon>
        <taxon>Magnoliopsida</taxon>
        <taxon>eudicotyledons</taxon>
        <taxon>Gunneridae</taxon>
        <taxon>Pentapetalae</taxon>
        <taxon>rosids</taxon>
        <taxon>malvids</taxon>
        <taxon>Brassicales</taxon>
        <taxon>Brassicaceae</taxon>
        <taxon>Brassiceae</taxon>
        <taxon>Brassica</taxon>
    </lineage>
</organism>
<comment type="caution">
    <text evidence="2">The sequence shown here is derived from an EMBL/GenBank/DDBJ whole genome shotgun (WGS) entry which is preliminary data.</text>
</comment>
<protein>
    <submittedName>
        <fullName evidence="2">Uncharacterized protein</fullName>
    </submittedName>
</protein>
<evidence type="ECO:0000256" key="1">
    <source>
        <dbReference type="SAM" id="MobiDB-lite"/>
    </source>
</evidence>
<gene>
    <name evidence="2" type="ORF">Bca52824_023562</name>
</gene>
<accession>A0A8X7VIH3</accession>